<dbReference type="SUPFAM" id="SSF102712">
    <property type="entry name" value="JAB1/MPN domain"/>
    <property type="match status" value="1"/>
</dbReference>
<dbReference type="InterPro" id="IPR001405">
    <property type="entry name" value="UPF0758"/>
</dbReference>
<evidence type="ECO:0000256" key="5">
    <source>
        <dbReference type="ARBA" id="ARBA00023049"/>
    </source>
</evidence>
<dbReference type="NCBIfam" id="NF000642">
    <property type="entry name" value="PRK00024.1"/>
    <property type="match status" value="1"/>
</dbReference>
<evidence type="ECO:0000256" key="4">
    <source>
        <dbReference type="ARBA" id="ARBA00022833"/>
    </source>
</evidence>
<dbReference type="PROSITE" id="PS01302">
    <property type="entry name" value="UPF0758"/>
    <property type="match status" value="1"/>
</dbReference>
<evidence type="ECO:0000256" key="3">
    <source>
        <dbReference type="ARBA" id="ARBA00022801"/>
    </source>
</evidence>
<keyword evidence="5" id="KW-0482">Metalloprotease</keyword>
<evidence type="ECO:0000259" key="7">
    <source>
        <dbReference type="PROSITE" id="PS50249"/>
    </source>
</evidence>
<reference evidence="8 9" key="1">
    <citation type="journal article" date="2016" name="Nat. Commun.">
        <title>Thousands of microbial genomes shed light on interconnected biogeochemical processes in an aquifer system.</title>
        <authorList>
            <person name="Anantharaman K."/>
            <person name="Brown C.T."/>
            <person name="Hug L.A."/>
            <person name="Sharon I."/>
            <person name="Castelle C.J."/>
            <person name="Probst A.J."/>
            <person name="Thomas B.C."/>
            <person name="Singh A."/>
            <person name="Wilkins M.J."/>
            <person name="Karaoz U."/>
            <person name="Brodie E.L."/>
            <person name="Williams K.H."/>
            <person name="Hubbard S.S."/>
            <person name="Banfield J.F."/>
        </authorList>
    </citation>
    <scope>NUCLEOTIDE SEQUENCE [LARGE SCALE GENOMIC DNA]</scope>
</reference>
<dbReference type="PANTHER" id="PTHR30471">
    <property type="entry name" value="DNA REPAIR PROTEIN RADC"/>
    <property type="match status" value="1"/>
</dbReference>
<evidence type="ECO:0000256" key="2">
    <source>
        <dbReference type="ARBA" id="ARBA00022723"/>
    </source>
</evidence>
<dbReference type="InterPro" id="IPR037518">
    <property type="entry name" value="MPN"/>
</dbReference>
<dbReference type="InterPro" id="IPR046778">
    <property type="entry name" value="UPF0758_N"/>
</dbReference>
<evidence type="ECO:0000256" key="6">
    <source>
        <dbReference type="RuleBase" id="RU003797"/>
    </source>
</evidence>
<comment type="caution">
    <text evidence="8">The sequence shown here is derived from an EMBL/GenBank/DDBJ whole genome shotgun (WGS) entry which is preliminary data.</text>
</comment>
<evidence type="ECO:0000256" key="1">
    <source>
        <dbReference type="ARBA" id="ARBA00022670"/>
    </source>
</evidence>
<dbReference type="GO" id="GO:0006508">
    <property type="term" value="P:proteolysis"/>
    <property type="evidence" value="ECO:0007669"/>
    <property type="project" value="UniProtKB-KW"/>
</dbReference>
<dbReference type="PANTHER" id="PTHR30471:SF3">
    <property type="entry name" value="UPF0758 PROTEIN YEES-RELATED"/>
    <property type="match status" value="1"/>
</dbReference>
<dbReference type="Pfam" id="PF04002">
    <property type="entry name" value="RadC"/>
    <property type="match status" value="1"/>
</dbReference>
<dbReference type="CDD" id="cd08071">
    <property type="entry name" value="MPN_DUF2466"/>
    <property type="match status" value="1"/>
</dbReference>
<protein>
    <recommendedName>
        <fullName evidence="7">MPN domain-containing protein</fullName>
    </recommendedName>
</protein>
<dbReference type="AlphaFoldDB" id="A0A1F7HFR1"/>
<evidence type="ECO:0000313" key="9">
    <source>
        <dbReference type="Proteomes" id="UP000178098"/>
    </source>
</evidence>
<accession>A0A1F7HFR1</accession>
<dbReference type="Gene3D" id="3.40.140.10">
    <property type="entry name" value="Cytidine Deaminase, domain 2"/>
    <property type="match status" value="1"/>
</dbReference>
<dbReference type="NCBIfam" id="TIGR00608">
    <property type="entry name" value="radc"/>
    <property type="match status" value="1"/>
</dbReference>
<dbReference type="PROSITE" id="PS50249">
    <property type="entry name" value="MPN"/>
    <property type="match status" value="1"/>
</dbReference>
<dbReference type="GO" id="GO:0008237">
    <property type="term" value="F:metallopeptidase activity"/>
    <property type="evidence" value="ECO:0007669"/>
    <property type="project" value="UniProtKB-KW"/>
</dbReference>
<dbReference type="EMBL" id="MFZT01000035">
    <property type="protein sequence ID" value="OGK30060.1"/>
    <property type="molecule type" value="Genomic_DNA"/>
</dbReference>
<comment type="similarity">
    <text evidence="6">Belongs to the UPF0758 family.</text>
</comment>
<feature type="domain" description="MPN" evidence="7">
    <location>
        <begin position="99"/>
        <end position="220"/>
    </location>
</feature>
<evidence type="ECO:0000313" key="8">
    <source>
        <dbReference type="EMBL" id="OGK30060.1"/>
    </source>
</evidence>
<name>A0A1F7HFR1_9BACT</name>
<dbReference type="Pfam" id="PF20582">
    <property type="entry name" value="UPF0758_N"/>
    <property type="match status" value="1"/>
</dbReference>
<keyword evidence="3" id="KW-0378">Hydrolase</keyword>
<dbReference type="Proteomes" id="UP000178098">
    <property type="component" value="Unassembled WGS sequence"/>
</dbReference>
<dbReference type="InterPro" id="IPR020891">
    <property type="entry name" value="UPF0758_CS"/>
</dbReference>
<keyword evidence="4" id="KW-0862">Zinc</keyword>
<dbReference type="InterPro" id="IPR025657">
    <property type="entry name" value="RadC_JAB"/>
</dbReference>
<organism evidence="8 9">
    <name type="scientific">Candidatus Roizmanbacteria bacterium RIFCSPHIGHO2_02_FULL_43_11</name>
    <dbReference type="NCBI Taxonomy" id="1802043"/>
    <lineage>
        <taxon>Bacteria</taxon>
        <taxon>Candidatus Roizmaniibacteriota</taxon>
    </lineage>
</organism>
<sequence length="222" mass="24649">MSIKNLPAFKRPREKIIEQGPHALNDTELLMILLRSGTSGHDVTHLAKSILPSGNISDIHHYSYKELLAKKGLGASGCATILAAREITMRLRMTSQQPSIENVDDLVQIVSHIRNKKKEYFIGIYLNARRQLIQTVTISIGSLNASIVHPREVFEPAIRLGAVNLALAHNHPSGDPQPSHPDILLTQRIARAGDVLGIALIDHIIVCERNYISLQEQNLFKI</sequence>
<gene>
    <name evidence="8" type="ORF">A3D08_01380</name>
</gene>
<keyword evidence="1" id="KW-0645">Protease</keyword>
<dbReference type="GO" id="GO:0046872">
    <property type="term" value="F:metal ion binding"/>
    <property type="evidence" value="ECO:0007669"/>
    <property type="project" value="UniProtKB-KW"/>
</dbReference>
<proteinExistence type="inferred from homology"/>
<keyword evidence="2" id="KW-0479">Metal-binding</keyword>